<dbReference type="CDD" id="cd15039">
    <property type="entry name" value="7tmB3_Methuselah-like"/>
    <property type="match status" value="1"/>
</dbReference>
<evidence type="ECO:0000259" key="15">
    <source>
        <dbReference type="PROSITE" id="PS50261"/>
    </source>
</evidence>
<evidence type="ECO:0000256" key="2">
    <source>
        <dbReference type="ARBA" id="ARBA00008979"/>
    </source>
</evidence>
<dbReference type="SUPFAM" id="SSF81321">
    <property type="entry name" value="Family A G protein-coupled receptor-like"/>
    <property type="match status" value="1"/>
</dbReference>
<keyword evidence="11" id="KW-0325">Glycoprotein</keyword>
<evidence type="ECO:0000256" key="1">
    <source>
        <dbReference type="ARBA" id="ARBA00004651"/>
    </source>
</evidence>
<feature type="transmembrane region" description="Helical" evidence="13">
    <location>
        <begin position="378"/>
        <end position="397"/>
    </location>
</feature>
<dbReference type="PANTHER" id="PTHR47154:SF2">
    <property type="entry name" value="G-PROTEIN COUPLED RECEPTOR MTH-RELATED"/>
    <property type="match status" value="1"/>
</dbReference>
<comment type="similarity">
    <text evidence="2">Belongs to the G-protein coupled receptor 2 family. Mth subfamily.</text>
</comment>
<keyword evidence="10" id="KW-0675">Receptor</keyword>
<keyword evidence="5 14" id="KW-0732">Signal</keyword>
<dbReference type="InterPro" id="IPR051384">
    <property type="entry name" value="Mth_GPCR"/>
</dbReference>
<dbReference type="PROSITE" id="PS50261">
    <property type="entry name" value="G_PROTEIN_RECEP_F2_4"/>
    <property type="match status" value="1"/>
</dbReference>
<keyword evidence="17" id="KW-1185">Reference proteome</keyword>
<keyword evidence="3" id="KW-1003">Cell membrane</keyword>
<dbReference type="Gene3D" id="2.170.180.11">
    <property type="entry name" value="Methuselah ectodomain, domain 2"/>
    <property type="match status" value="1"/>
</dbReference>
<evidence type="ECO:0000256" key="4">
    <source>
        <dbReference type="ARBA" id="ARBA00022692"/>
    </source>
</evidence>
<dbReference type="InterPro" id="IPR023311">
    <property type="entry name" value="Methusela_ecto_dom_2"/>
</dbReference>
<evidence type="ECO:0000256" key="6">
    <source>
        <dbReference type="ARBA" id="ARBA00022989"/>
    </source>
</evidence>
<keyword evidence="12" id="KW-0807">Transducer</keyword>
<dbReference type="InterPro" id="IPR044860">
    <property type="entry name" value="Methusela_ecto_dom_1"/>
</dbReference>
<dbReference type="PANTHER" id="PTHR47154">
    <property type="entry name" value="G-PROTEIN COUPLED RECEPTOR MTH-RELATED"/>
    <property type="match status" value="1"/>
</dbReference>
<evidence type="ECO:0000256" key="14">
    <source>
        <dbReference type="SAM" id="SignalP"/>
    </source>
</evidence>
<evidence type="ECO:0000256" key="3">
    <source>
        <dbReference type="ARBA" id="ARBA00022475"/>
    </source>
</evidence>
<proteinExistence type="inferred from homology"/>
<organism evidence="16 17">
    <name type="scientific">Drosophila rhopaloa</name>
    <name type="common">Fruit fly</name>
    <dbReference type="NCBI Taxonomy" id="1041015"/>
    <lineage>
        <taxon>Eukaryota</taxon>
        <taxon>Metazoa</taxon>
        <taxon>Ecdysozoa</taxon>
        <taxon>Arthropoda</taxon>
        <taxon>Hexapoda</taxon>
        <taxon>Insecta</taxon>
        <taxon>Pterygota</taxon>
        <taxon>Neoptera</taxon>
        <taxon>Endopterygota</taxon>
        <taxon>Diptera</taxon>
        <taxon>Brachycera</taxon>
        <taxon>Muscomorpha</taxon>
        <taxon>Ephydroidea</taxon>
        <taxon>Drosophilidae</taxon>
        <taxon>Drosophila</taxon>
        <taxon>Sophophora</taxon>
    </lineage>
</organism>
<evidence type="ECO:0000256" key="13">
    <source>
        <dbReference type="SAM" id="Phobius"/>
    </source>
</evidence>
<protein>
    <recommendedName>
        <fullName evidence="15">G-protein coupled receptors family 2 profile 2 domain-containing protein</fullName>
    </recommendedName>
</protein>
<dbReference type="Pfam" id="PF00002">
    <property type="entry name" value="7tm_2"/>
    <property type="match status" value="1"/>
</dbReference>
<dbReference type="InterPro" id="IPR017981">
    <property type="entry name" value="GPCR_2-like_7TM"/>
</dbReference>
<feature type="transmembrane region" description="Helical" evidence="13">
    <location>
        <begin position="330"/>
        <end position="348"/>
    </location>
</feature>
<keyword evidence="8 13" id="KW-0472">Membrane</keyword>
<dbReference type="InterPro" id="IPR000832">
    <property type="entry name" value="GPCR_2_secretin-like"/>
</dbReference>
<dbReference type="SUPFAM" id="SSF63877">
    <property type="entry name" value="Methuselah ectodomain"/>
    <property type="match status" value="1"/>
</dbReference>
<comment type="subcellular location">
    <subcellularLocation>
        <location evidence="1">Cell membrane</location>
        <topology evidence="1">Multi-pass membrane protein</topology>
    </subcellularLocation>
</comment>
<dbReference type="RefSeq" id="XP_016991419.2">
    <property type="nucleotide sequence ID" value="XM_017135930.2"/>
</dbReference>
<feature type="domain" description="G-protein coupled receptors family 2 profile 2" evidence="15">
    <location>
        <begin position="221"/>
        <end position="484"/>
    </location>
</feature>
<dbReference type="InterPro" id="IPR010596">
    <property type="entry name" value="Methuselah_N_dom"/>
</dbReference>
<evidence type="ECO:0000256" key="5">
    <source>
        <dbReference type="ARBA" id="ARBA00022729"/>
    </source>
</evidence>
<dbReference type="Gene3D" id="1.20.1070.10">
    <property type="entry name" value="Rhodopsin 7-helix transmembrane proteins"/>
    <property type="match status" value="1"/>
</dbReference>
<feature type="transmembrane region" description="Helical" evidence="13">
    <location>
        <begin position="224"/>
        <end position="245"/>
    </location>
</feature>
<evidence type="ECO:0000256" key="11">
    <source>
        <dbReference type="ARBA" id="ARBA00023180"/>
    </source>
</evidence>
<dbReference type="Pfam" id="PF06652">
    <property type="entry name" value="Methuselah_N"/>
    <property type="match status" value="1"/>
</dbReference>
<feature type="transmembrane region" description="Helical" evidence="13">
    <location>
        <begin position="257"/>
        <end position="276"/>
    </location>
</feature>
<evidence type="ECO:0000256" key="12">
    <source>
        <dbReference type="ARBA" id="ARBA00023224"/>
    </source>
</evidence>
<dbReference type="CDD" id="cd00251">
    <property type="entry name" value="Mth_Ecto"/>
    <property type="match status" value="1"/>
</dbReference>
<feature type="transmembrane region" description="Helical" evidence="13">
    <location>
        <begin position="431"/>
        <end position="452"/>
    </location>
</feature>
<sequence length="529" mass="61727">MRILLGCLTTVILAMVRKTNSEIPGCDYYDTVDISEGQRFPNGSFLFENLVIPSHLTGVYDFKLLANNSKENVASHMRGCVCKLRTCVRFCCGHYDILEENQCQNDTTQDELNQLDPYLNMTLNDGSVVKRHFKDKMIVQWDFPMPCNSMFYLDIREKTDEYSLFENGTFLRHYDNATLNKRQYCLQHYLFEDKTDNSTFFRIAPHNCMTEELKQTRQKTQKTWQTVAMVISLICMILTIGVYLFVEELRNLLGKCFICYMVSLFIAYLFLLLNLWSLTKDFCITAGFIGYFFVMAAFLWLSVISLQIWITLNGLGLKYDFLSDNPFPSYNMFAWGMSIVLTGVTYLVDKFADHENWTPQMGAKEECWIYTKDWSAMIYFYGPILLLIIFNITMFILTARSIIIVKRTINNFTNKQERTKKLKSDTESYSYFLRLFIIMGLPWSLEIISYLVQSEDRWAEVFKVADYFNWSQGTIVFIVFILKRKTLKLIMKRTLKKSRLRSNNMKSTRGSAGGYVSKAPNTTLYSTSV</sequence>
<reference evidence="17" key="1">
    <citation type="journal article" date="2021" name="Elife">
        <title>Highly contiguous assemblies of 101 drosophilid genomes.</title>
        <authorList>
            <person name="Kim B.Y."/>
            <person name="Wang J.R."/>
            <person name="Miller D.E."/>
            <person name="Barmina O."/>
            <person name="Delaney E."/>
            <person name="Thompson A."/>
            <person name="Comeault A.A."/>
            <person name="Peede D."/>
            <person name="D'Agostino E.R."/>
            <person name="Pelaez J."/>
            <person name="Aguilar J.M."/>
            <person name="Haji D."/>
            <person name="Matsunaga T."/>
            <person name="Armstrong E.E."/>
            <person name="Zych M."/>
            <person name="Ogawa Y."/>
            <person name="Stamenkovic-Radak M."/>
            <person name="Jelic M."/>
            <person name="Veselinovic M.S."/>
            <person name="Tanaskovic M."/>
            <person name="Eric P."/>
            <person name="Gao J.J."/>
            <person name="Katoh T.K."/>
            <person name="Toda M.J."/>
            <person name="Watabe H."/>
            <person name="Watada M."/>
            <person name="Davis J.S."/>
            <person name="Moyle L.C."/>
            <person name="Manoli G."/>
            <person name="Bertolini E."/>
            <person name="Kostal V."/>
            <person name="Hawley R.S."/>
            <person name="Takahashi A."/>
            <person name="Jones C.D."/>
            <person name="Price D.K."/>
            <person name="Whiteman N."/>
            <person name="Kopp A."/>
            <person name="Matute D.R."/>
            <person name="Petrov D.A."/>
        </authorList>
    </citation>
    <scope>NUCLEOTIDE SEQUENCE [LARGE SCALE GENOMIC DNA]</scope>
</reference>
<dbReference type="GeneID" id="108053321"/>
<feature type="signal peptide" evidence="14">
    <location>
        <begin position="1"/>
        <end position="21"/>
    </location>
</feature>
<dbReference type="Gene3D" id="2.30.160.11">
    <property type="match status" value="1"/>
</dbReference>
<dbReference type="InterPro" id="IPR036272">
    <property type="entry name" value="Methuselah_N_sf"/>
</dbReference>
<evidence type="ECO:0000256" key="10">
    <source>
        <dbReference type="ARBA" id="ARBA00023170"/>
    </source>
</evidence>
<evidence type="ECO:0000256" key="8">
    <source>
        <dbReference type="ARBA" id="ARBA00023136"/>
    </source>
</evidence>
<dbReference type="Proteomes" id="UP001652680">
    <property type="component" value="Unassembled WGS sequence"/>
</dbReference>
<evidence type="ECO:0000256" key="7">
    <source>
        <dbReference type="ARBA" id="ARBA00023040"/>
    </source>
</evidence>
<keyword evidence="7" id="KW-0297">G-protein coupled receptor</keyword>
<evidence type="ECO:0000313" key="16">
    <source>
        <dbReference type="EnsemblMetazoa" id="XP_016991419.2"/>
    </source>
</evidence>
<dbReference type="EnsemblMetazoa" id="XM_017135930.2">
    <property type="protein sequence ID" value="XP_016991419.2"/>
    <property type="gene ID" value="LOC108053321"/>
</dbReference>
<keyword evidence="9" id="KW-1015">Disulfide bond</keyword>
<feature type="transmembrane region" description="Helical" evidence="13">
    <location>
        <begin position="288"/>
        <end position="310"/>
    </location>
</feature>
<feature type="chain" id="PRO_5045710896" description="G-protein coupled receptors family 2 profile 2 domain-containing protein" evidence="14">
    <location>
        <begin position="22"/>
        <end position="529"/>
    </location>
</feature>
<reference evidence="16" key="2">
    <citation type="submission" date="2025-05" db="UniProtKB">
        <authorList>
            <consortium name="EnsemblMetazoa"/>
        </authorList>
    </citation>
    <scope>IDENTIFICATION</scope>
</reference>
<name>A0ABM5I7F9_DRORH</name>
<keyword evidence="4 13" id="KW-0812">Transmembrane</keyword>
<evidence type="ECO:0000313" key="17">
    <source>
        <dbReference type="Proteomes" id="UP001652680"/>
    </source>
</evidence>
<accession>A0ABM5I7F9</accession>
<evidence type="ECO:0000256" key="9">
    <source>
        <dbReference type="ARBA" id="ARBA00023157"/>
    </source>
</evidence>
<feature type="transmembrane region" description="Helical" evidence="13">
    <location>
        <begin position="464"/>
        <end position="482"/>
    </location>
</feature>
<keyword evidence="6 13" id="KW-1133">Transmembrane helix</keyword>